<evidence type="ECO:0000256" key="4">
    <source>
        <dbReference type="ARBA" id="ARBA00047683"/>
    </source>
</evidence>
<dbReference type="SUPFAM" id="SSF56322">
    <property type="entry name" value="ADC synthase"/>
    <property type="match status" value="1"/>
</dbReference>
<evidence type="ECO:0000259" key="6">
    <source>
        <dbReference type="Pfam" id="PF00425"/>
    </source>
</evidence>
<dbReference type="PANTHER" id="PTHR11236">
    <property type="entry name" value="AMINOBENZOATE/ANTHRANILATE SYNTHASE"/>
    <property type="match status" value="1"/>
</dbReference>
<dbReference type="InterPro" id="IPR019999">
    <property type="entry name" value="Anth_synth_I-like"/>
</dbReference>
<dbReference type="Gene3D" id="3.60.120.10">
    <property type="entry name" value="Anthranilate synthase"/>
    <property type="match status" value="1"/>
</dbReference>
<dbReference type="Gene3D" id="3.40.50.880">
    <property type="match status" value="1"/>
</dbReference>
<proteinExistence type="predicted"/>
<dbReference type="PRINTS" id="PR00097">
    <property type="entry name" value="ANTSNTHASEII"/>
</dbReference>
<evidence type="ECO:0000256" key="2">
    <source>
        <dbReference type="ARBA" id="ARBA00022962"/>
    </source>
</evidence>
<dbReference type="EMBL" id="JBIMSN010000020">
    <property type="protein sequence ID" value="MFH5227890.1"/>
    <property type="molecule type" value="Genomic_DNA"/>
</dbReference>
<reference evidence="9 10" key="1">
    <citation type="submission" date="2024-10" db="EMBL/GenBank/DDBJ databases">
        <authorList>
            <person name="Riesco R."/>
        </authorList>
    </citation>
    <scope>NUCLEOTIDE SEQUENCE [LARGE SCALE GENOMIC DNA]</scope>
    <source>
        <strain evidence="8 9">NCIMB 15448</strain>
        <strain evidence="7 10">NCIMB 15450</strain>
    </source>
</reference>
<dbReference type="PANTHER" id="PTHR11236:SF49">
    <property type="entry name" value="ANTHRANILATE SYNTHASE COMPONENT 1"/>
    <property type="match status" value="1"/>
</dbReference>
<dbReference type="InterPro" id="IPR005801">
    <property type="entry name" value="ADC_synthase"/>
</dbReference>
<evidence type="ECO:0000313" key="10">
    <source>
        <dbReference type="Proteomes" id="UP001609219"/>
    </source>
</evidence>
<organism evidence="7 10">
    <name type="scientific">Antrihabitans spumae</name>
    <dbReference type="NCBI Taxonomy" id="3373370"/>
    <lineage>
        <taxon>Bacteria</taxon>
        <taxon>Bacillati</taxon>
        <taxon>Actinomycetota</taxon>
        <taxon>Actinomycetes</taxon>
        <taxon>Mycobacteriales</taxon>
        <taxon>Nocardiaceae</taxon>
        <taxon>Antrihabitans</taxon>
    </lineage>
</organism>
<dbReference type="InterPro" id="IPR006221">
    <property type="entry name" value="TrpG/PapA_dom"/>
</dbReference>
<dbReference type="InterPro" id="IPR029062">
    <property type="entry name" value="Class_I_gatase-like"/>
</dbReference>
<evidence type="ECO:0000256" key="3">
    <source>
        <dbReference type="ARBA" id="ARBA00023239"/>
    </source>
</evidence>
<feature type="domain" description="Glutamine amidotransferase" evidence="5">
    <location>
        <begin position="437"/>
        <end position="617"/>
    </location>
</feature>
<keyword evidence="3" id="KW-0456">Lyase</keyword>
<evidence type="ECO:0000259" key="5">
    <source>
        <dbReference type="Pfam" id="PF00117"/>
    </source>
</evidence>
<dbReference type="PROSITE" id="PS51273">
    <property type="entry name" value="GATASE_TYPE_1"/>
    <property type="match status" value="1"/>
</dbReference>
<protein>
    <recommendedName>
        <fullName evidence="1">anthranilate synthase</fullName>
        <ecNumber evidence="1">4.1.3.27</ecNumber>
    </recommendedName>
</protein>
<dbReference type="Pfam" id="PF00117">
    <property type="entry name" value="GATase"/>
    <property type="match status" value="1"/>
</dbReference>
<evidence type="ECO:0000313" key="7">
    <source>
        <dbReference type="EMBL" id="MFH5227890.1"/>
    </source>
</evidence>
<dbReference type="EMBL" id="JBIMSP010000028">
    <property type="protein sequence ID" value="MFH5243627.1"/>
    <property type="molecule type" value="Genomic_DNA"/>
</dbReference>
<dbReference type="Proteomes" id="UP001609219">
    <property type="component" value="Unassembled WGS sequence"/>
</dbReference>
<dbReference type="InterPro" id="IPR017926">
    <property type="entry name" value="GATASE"/>
</dbReference>
<sequence length="651" mass="70412">MTDDGRRAGATALNAVTSQEPPPFAILHRPQTNGTELEILLGSVSVLDEIDDLTDLTADSDVLVLLPYRQIRERGYPCIDDRSPLLAMTVTERDAVSRDVVLAAIRTDPVSFDDFEFDVSDDDYEQIVANVIADEIGAGEGSNFVISRSLVGSVGADPVGTALSVFKSLLLNEHGSYWTFIVHTGTRTFVGASPEAHVTLHDGYVSMNPISGTYRYPPAGATVAGVLDFLSDNKETDELFMVVDEELKMMSRLCDAGGKVAGPFLKEMAHLSHTEYLLRGRTSRTVADVLRETMFAPTVMGSPLENASRVIKKYETSGRGYYSGAMALVDHDPAGAIRMDSTILIRTAMLDELGRARIAVGSTLVRHSNPRQEMNETRVKAAALLGRVTAAAHSHLSGQTCVRDALRERNTLASPFWFADPETRSAELSGIAGNHALLIDAEDNFTAMLASELRALGLAVTFLRYDDTFAVQDYDLVVLGPGPGDPRALSNPRIAAMHRLVADALARSDRLLAVCLSHQILCSVLGLRLGRLPEPNQGAGRDISLFGVPARVGFYNTFVAECDTDSFDSDLAGRVQVSRKAQTKEVHALRGDTFESIQFHAESILSRDGSAILEAAVRRLLCGPGDDCADPLVARYRDGSVAVRDSVGRPC</sequence>
<evidence type="ECO:0000313" key="8">
    <source>
        <dbReference type="EMBL" id="MFH5243627.1"/>
    </source>
</evidence>
<dbReference type="Pfam" id="PF00425">
    <property type="entry name" value="Chorismate_bind"/>
    <property type="match status" value="1"/>
</dbReference>
<dbReference type="Proteomes" id="UP001609176">
    <property type="component" value="Unassembled WGS sequence"/>
</dbReference>
<evidence type="ECO:0000313" key="9">
    <source>
        <dbReference type="Proteomes" id="UP001609176"/>
    </source>
</evidence>
<comment type="catalytic activity">
    <reaction evidence="4">
        <text>chorismate + L-glutamine = anthranilate + pyruvate + L-glutamate + H(+)</text>
        <dbReference type="Rhea" id="RHEA:21732"/>
        <dbReference type="ChEBI" id="CHEBI:15361"/>
        <dbReference type="ChEBI" id="CHEBI:15378"/>
        <dbReference type="ChEBI" id="CHEBI:16567"/>
        <dbReference type="ChEBI" id="CHEBI:29748"/>
        <dbReference type="ChEBI" id="CHEBI:29985"/>
        <dbReference type="ChEBI" id="CHEBI:58359"/>
        <dbReference type="EC" id="4.1.3.27"/>
    </reaction>
</comment>
<keyword evidence="2" id="KW-0315">Glutamine amidotransferase</keyword>
<evidence type="ECO:0000256" key="1">
    <source>
        <dbReference type="ARBA" id="ARBA00012266"/>
    </source>
</evidence>
<dbReference type="CDD" id="cd01743">
    <property type="entry name" value="GATase1_Anthranilate_Synthase"/>
    <property type="match status" value="1"/>
</dbReference>
<keyword evidence="10" id="KW-1185">Reference proteome</keyword>
<name>A0ABW7JZ71_9NOCA</name>
<gene>
    <name evidence="8" type="ORF">ACHIPV_17345</name>
    <name evidence="7" type="ORF">ACHIRB_04705</name>
</gene>
<comment type="caution">
    <text evidence="7">The sequence shown here is derived from an EMBL/GenBank/DDBJ whole genome shotgun (WGS) entry which is preliminary data.</text>
</comment>
<dbReference type="InterPro" id="IPR015890">
    <property type="entry name" value="Chorismate_C"/>
</dbReference>
<dbReference type="RefSeq" id="WP_395125171.1">
    <property type="nucleotide sequence ID" value="NZ_JBIMSN010000020.1"/>
</dbReference>
<accession>A0ABW7JZ71</accession>
<dbReference type="PRINTS" id="PR00096">
    <property type="entry name" value="GATASE"/>
</dbReference>
<dbReference type="EC" id="4.1.3.27" evidence="1"/>
<feature type="domain" description="Chorismate-utilising enzyme C-terminal" evidence="6">
    <location>
        <begin position="121"/>
        <end position="380"/>
    </location>
</feature>
<dbReference type="SUPFAM" id="SSF52317">
    <property type="entry name" value="Class I glutamine amidotransferase-like"/>
    <property type="match status" value="1"/>
</dbReference>